<dbReference type="Proteomes" id="UP001149822">
    <property type="component" value="Unassembled WGS sequence"/>
</dbReference>
<evidence type="ECO:0000313" key="1">
    <source>
        <dbReference type="EMBL" id="MCZ0962730.1"/>
    </source>
</evidence>
<proteinExistence type="predicted"/>
<protein>
    <recommendedName>
        <fullName evidence="3">RES domain-containing protein</fullName>
    </recommendedName>
</protein>
<evidence type="ECO:0000313" key="2">
    <source>
        <dbReference type="Proteomes" id="UP001149822"/>
    </source>
</evidence>
<keyword evidence="2" id="KW-1185">Reference proteome</keyword>
<dbReference type="EMBL" id="JAPTYD010000021">
    <property type="protein sequence ID" value="MCZ0962730.1"/>
    <property type="molecule type" value="Genomic_DNA"/>
</dbReference>
<name>A0ABT4J6H7_9RHOB</name>
<comment type="caution">
    <text evidence="1">The sequence shown here is derived from an EMBL/GenBank/DDBJ whole genome shotgun (WGS) entry which is preliminary data.</text>
</comment>
<organism evidence="1 2">
    <name type="scientific">Paracoccus benzoatiresistens</name>
    <dbReference type="NCBI Taxonomy" id="2997341"/>
    <lineage>
        <taxon>Bacteria</taxon>
        <taxon>Pseudomonadati</taxon>
        <taxon>Pseudomonadota</taxon>
        <taxon>Alphaproteobacteria</taxon>
        <taxon>Rhodobacterales</taxon>
        <taxon>Paracoccaceae</taxon>
        <taxon>Paracoccus</taxon>
    </lineage>
</organism>
<accession>A0ABT4J6H7</accession>
<gene>
    <name evidence="1" type="ORF">OU682_14005</name>
</gene>
<dbReference type="RefSeq" id="WP_268942775.1">
    <property type="nucleotide sequence ID" value="NZ_JAPTYD010000021.1"/>
</dbReference>
<reference evidence="1" key="1">
    <citation type="submission" date="2022-12" db="EMBL/GenBank/DDBJ databases">
        <title>Paracoccus sp. EF6 isolated from a lake water.</title>
        <authorList>
            <person name="Liu H."/>
        </authorList>
    </citation>
    <scope>NUCLEOTIDE SEQUENCE</scope>
    <source>
        <strain evidence="1">EF6</strain>
    </source>
</reference>
<sequence>MSPARHDTPRGWVEVRAIAARTGLGFAVYDLTETRDRARLVYLADSRQDALQWALRWAALTGRRLDCPEVFHAASGRLRDALGVQRGR</sequence>
<evidence type="ECO:0008006" key="3">
    <source>
        <dbReference type="Google" id="ProtNLM"/>
    </source>
</evidence>